<proteinExistence type="predicted"/>
<comment type="caution">
    <text evidence="1">The sequence shown here is derived from an EMBL/GenBank/DDBJ whole genome shotgun (WGS) entry which is preliminary data.</text>
</comment>
<dbReference type="InterPro" id="IPR047975">
    <property type="entry name" value="Heme_bind_FMP"/>
</dbReference>
<dbReference type="AlphaFoldDB" id="A0A9N8J1M2"/>
<keyword evidence="2" id="KW-1185">Reference proteome</keyword>
<evidence type="ECO:0000313" key="1">
    <source>
        <dbReference type="EMBL" id="CAC9974600.1"/>
    </source>
</evidence>
<organism evidence="1 2">
    <name type="scientific">Flavobacterium panici</name>
    <dbReference type="NCBI Taxonomy" id="2654843"/>
    <lineage>
        <taxon>Bacteria</taxon>
        <taxon>Pseudomonadati</taxon>
        <taxon>Bacteroidota</taxon>
        <taxon>Flavobacteriia</taxon>
        <taxon>Flavobacteriales</taxon>
        <taxon>Flavobacteriaceae</taxon>
        <taxon>Flavobacterium</taxon>
    </lineage>
</organism>
<accession>A0A9N8J1M2</accession>
<dbReference type="RefSeq" id="WP_180857773.1">
    <property type="nucleotide sequence ID" value="NZ_CAIJDE010000043.1"/>
</dbReference>
<gene>
    <name evidence="1" type="ORF">FLAPXU55_02297</name>
</gene>
<dbReference type="Proteomes" id="UP000533639">
    <property type="component" value="Unassembled WGS sequence"/>
</dbReference>
<dbReference type="NCBIfam" id="NF040572">
    <property type="entry name" value="heme_bind_FMP"/>
    <property type="match status" value="1"/>
</dbReference>
<evidence type="ECO:0000313" key="2">
    <source>
        <dbReference type="Proteomes" id="UP000533639"/>
    </source>
</evidence>
<protein>
    <submittedName>
        <fullName evidence="1">Uncharacterized protein</fullName>
    </submittedName>
</protein>
<sequence>MENLNGLQQQKCPYQAQQAAGTAITTPAAAPAVIPDITTPLVSTTNQPPVVGTNNLGLINSFIGTWNSPTGANATGYNVMPLPQTDAPSGYITKNFPYFEEISFSAIAGGAPNREGQYTQASSVLFYEQRVYIANNADPNGAQPIQNTLIHAENGTWLYHVIQNQVEGPYGPGFVPDSNPIPVQNPATQYNKQISVPHGVSVLMTGGPVASGTGNPVFPTADRTKLPFTDPTIIDPSTYLTQQLSTLNNQGITVDSYSSITVSTNNEGGAVSNINFETSFGKVLSMTTTWYVENLSNGTTQLQYIQNIVLQFLINGMPTQFLHIDANTLQLVETFVPVNANQSWQNTGIAVQPGNTITVSYESGLWTADPQTNNGNLYDANGCPGIIVTQSGYPIQNINMGSLIGQVGNNAPFFIGNGPVTTPAGQSGPLKLCINDDLNAEYGAGLADNIGSLQVRIKI</sequence>
<name>A0A9N8J1M2_9FLAO</name>
<dbReference type="Gene3D" id="2.60.120.430">
    <property type="entry name" value="Galactose-binding lectin"/>
    <property type="match status" value="1"/>
</dbReference>
<reference evidence="1 2" key="1">
    <citation type="submission" date="2020-06" db="EMBL/GenBank/DDBJ databases">
        <authorList>
            <person name="Criscuolo A."/>
        </authorList>
    </citation>
    <scope>NUCLEOTIDE SEQUENCE [LARGE SCALE GENOMIC DNA]</scope>
    <source>
        <strain evidence="1">PXU-55</strain>
    </source>
</reference>
<dbReference type="EMBL" id="CAIJDE010000043">
    <property type="protein sequence ID" value="CAC9974600.1"/>
    <property type="molecule type" value="Genomic_DNA"/>
</dbReference>